<accession>Q5LUF5</accession>
<gene>
    <name evidence="2" type="ordered locus">SPO1099</name>
</gene>
<keyword evidence="3" id="KW-1185">Reference proteome</keyword>
<dbReference type="Proteomes" id="UP000001023">
    <property type="component" value="Chromosome"/>
</dbReference>
<name>Q5LUF5_RUEPO</name>
<dbReference type="EMBL" id="CP000031">
    <property type="protein sequence ID" value="AAV94399.1"/>
    <property type="molecule type" value="Genomic_DNA"/>
</dbReference>
<protein>
    <submittedName>
        <fullName evidence="2">Uncharacterized protein</fullName>
    </submittedName>
</protein>
<proteinExistence type="predicted"/>
<organism evidence="2 3">
    <name type="scientific">Ruegeria pomeroyi (strain ATCC 700808 / DSM 15171 / DSS-3)</name>
    <name type="common">Silicibacter pomeroyi</name>
    <dbReference type="NCBI Taxonomy" id="246200"/>
    <lineage>
        <taxon>Bacteria</taxon>
        <taxon>Pseudomonadati</taxon>
        <taxon>Pseudomonadota</taxon>
        <taxon>Alphaproteobacteria</taxon>
        <taxon>Rhodobacterales</taxon>
        <taxon>Roseobacteraceae</taxon>
        <taxon>Ruegeria</taxon>
    </lineage>
</organism>
<reference evidence="2 3" key="2">
    <citation type="journal article" date="2014" name="Stand. Genomic Sci.">
        <title>An updated genome annotation for the model marine bacterium Ruegeria pomeroyi DSS-3.</title>
        <authorList>
            <person name="Rivers A.R."/>
            <person name="Smith C.B."/>
            <person name="Moran M.A."/>
        </authorList>
    </citation>
    <scope>GENOME REANNOTATION</scope>
    <source>
        <strain evidence="3">ATCC 700808 / DSM 15171 / DSS-3</strain>
    </source>
</reference>
<feature type="region of interest" description="Disordered" evidence="1">
    <location>
        <begin position="1"/>
        <end position="40"/>
    </location>
</feature>
<reference evidence="2 3" key="1">
    <citation type="journal article" date="2004" name="Nature">
        <title>Genome sequence of Silicibacter pomeroyi reveals adaptations to the marine environment.</title>
        <authorList>
            <person name="Moran M.A."/>
            <person name="Buchan A."/>
            <person name="Gonzalez J.M."/>
            <person name="Heidelberg J.F."/>
            <person name="Whitman W.B."/>
            <person name="Kiene R.P."/>
            <person name="Henriksen J.R."/>
            <person name="King G.M."/>
            <person name="Belas R."/>
            <person name="Fuqua C."/>
            <person name="Brinkac L."/>
            <person name="Lewis M."/>
            <person name="Johri S."/>
            <person name="Weaver B."/>
            <person name="Pai G."/>
            <person name="Eisen J.A."/>
            <person name="Rahe E."/>
            <person name="Sheldon W.M."/>
            <person name="Ye W."/>
            <person name="Miller T.R."/>
            <person name="Carlton J."/>
            <person name="Rasko D.A."/>
            <person name="Paulsen I.T."/>
            <person name="Ren Q."/>
            <person name="Daugherty S.C."/>
            <person name="Deboy R.T."/>
            <person name="Dodson R.J."/>
            <person name="Durkin A.S."/>
            <person name="Madupu R."/>
            <person name="Nelson W.C."/>
            <person name="Sullivan S.A."/>
            <person name="Rosovitz M.J."/>
            <person name="Haft D.H."/>
            <person name="Selengut J."/>
            <person name="Ward N."/>
        </authorList>
    </citation>
    <scope>NUCLEOTIDE SEQUENCE [LARGE SCALE GENOMIC DNA]</scope>
    <source>
        <strain evidence="3">ATCC 700808 / DSM 15171 / DSS-3</strain>
    </source>
</reference>
<dbReference type="PaxDb" id="246200-SPO1099"/>
<evidence type="ECO:0000256" key="1">
    <source>
        <dbReference type="SAM" id="MobiDB-lite"/>
    </source>
</evidence>
<evidence type="ECO:0000313" key="2">
    <source>
        <dbReference type="EMBL" id="AAV94399.1"/>
    </source>
</evidence>
<dbReference type="KEGG" id="sil:SPO1099"/>
<dbReference type="AlphaFoldDB" id="Q5LUF5"/>
<sequence length="40" mass="4664">MMSLTSNRPSFYPRPARVDRRISPKLRGPPLRLSRRVRAA</sequence>
<evidence type="ECO:0000313" key="3">
    <source>
        <dbReference type="Proteomes" id="UP000001023"/>
    </source>
</evidence>
<dbReference type="HOGENOM" id="CLU_3295975_0_0_5"/>